<evidence type="ECO:0000256" key="1">
    <source>
        <dbReference type="ARBA" id="ARBA00008455"/>
    </source>
</evidence>
<dbReference type="InterPro" id="IPR038765">
    <property type="entry name" value="Papain-like_cys_pep_sf"/>
</dbReference>
<keyword evidence="4" id="KW-0378">Hydrolase</keyword>
<evidence type="ECO:0000256" key="6">
    <source>
        <dbReference type="ARBA" id="ARBA00023157"/>
    </source>
</evidence>
<keyword evidence="2 10" id="KW-0645">Protease</keyword>
<reference evidence="10" key="1">
    <citation type="submission" date="2016-07" db="EMBL/GenBank/DDBJ databases">
        <title>De novo transcriptome assembly of four accessions of the metal hyperaccumulator plant Noccaea caerulescens.</title>
        <authorList>
            <person name="Blande D."/>
            <person name="Halimaa P."/>
            <person name="Tervahauta A.I."/>
            <person name="Aarts M.G."/>
            <person name="Karenlampi S.O."/>
        </authorList>
    </citation>
    <scope>NUCLEOTIDE SEQUENCE</scope>
</reference>
<keyword evidence="3 7" id="KW-0732">Signal</keyword>
<accession>A0A1J3IHU7</accession>
<feature type="domain" description="Peptidase C1A papain C-terminal" evidence="8">
    <location>
        <begin position="134"/>
        <end position="352"/>
    </location>
</feature>
<dbReference type="Pfam" id="PF00112">
    <property type="entry name" value="Peptidase_C1"/>
    <property type="match status" value="1"/>
</dbReference>
<dbReference type="AlphaFoldDB" id="A0A1J3IHU7"/>
<organism evidence="10">
    <name type="scientific">Noccaea caerulescens</name>
    <name type="common">Alpine penny-cress</name>
    <name type="synonym">Thlaspi caerulescens</name>
    <dbReference type="NCBI Taxonomy" id="107243"/>
    <lineage>
        <taxon>Eukaryota</taxon>
        <taxon>Viridiplantae</taxon>
        <taxon>Streptophyta</taxon>
        <taxon>Embryophyta</taxon>
        <taxon>Tracheophyta</taxon>
        <taxon>Spermatophyta</taxon>
        <taxon>Magnoliopsida</taxon>
        <taxon>eudicotyledons</taxon>
        <taxon>Gunneridae</taxon>
        <taxon>Pentapetalae</taxon>
        <taxon>rosids</taxon>
        <taxon>malvids</taxon>
        <taxon>Brassicales</taxon>
        <taxon>Brassicaceae</taxon>
        <taxon>Coluteocarpeae</taxon>
        <taxon>Noccaea</taxon>
    </lineage>
</organism>
<dbReference type="SMART" id="SM00645">
    <property type="entry name" value="Pept_C1"/>
    <property type="match status" value="1"/>
</dbReference>
<dbReference type="PROSITE" id="PS00640">
    <property type="entry name" value="THIOL_PROTEASE_ASN"/>
    <property type="match status" value="1"/>
</dbReference>
<feature type="chain" id="PRO_5018740730" evidence="7">
    <location>
        <begin position="27"/>
        <end position="353"/>
    </location>
</feature>
<dbReference type="InterPro" id="IPR013128">
    <property type="entry name" value="Peptidase_C1A"/>
</dbReference>
<proteinExistence type="inferred from homology"/>
<dbReference type="GO" id="GO:0008234">
    <property type="term" value="F:cysteine-type peptidase activity"/>
    <property type="evidence" value="ECO:0007669"/>
    <property type="project" value="UniProtKB-KW"/>
</dbReference>
<dbReference type="GO" id="GO:0006508">
    <property type="term" value="P:proteolysis"/>
    <property type="evidence" value="ECO:0007669"/>
    <property type="project" value="UniProtKB-KW"/>
</dbReference>
<evidence type="ECO:0000313" key="10">
    <source>
        <dbReference type="EMBL" id="JAU79951.1"/>
    </source>
</evidence>
<dbReference type="InterPro" id="IPR025661">
    <property type="entry name" value="Pept_asp_AS"/>
</dbReference>
<feature type="signal peptide" evidence="7">
    <location>
        <begin position="1"/>
        <end position="26"/>
    </location>
</feature>
<protein>
    <submittedName>
        <fullName evidence="10">Senescence-specific cysteine protease SAG12</fullName>
    </submittedName>
</protein>
<name>A0A1J3IHU7_NOCCA</name>
<dbReference type="PANTHER" id="PTHR12411">
    <property type="entry name" value="CYSTEINE PROTEASE FAMILY C1-RELATED"/>
    <property type="match status" value="1"/>
</dbReference>
<dbReference type="FunFam" id="3.90.70.10:FF:000067">
    <property type="entry name" value="Senescence-specific cysteine protease"/>
    <property type="match status" value="1"/>
</dbReference>
<evidence type="ECO:0000256" key="3">
    <source>
        <dbReference type="ARBA" id="ARBA00022729"/>
    </source>
</evidence>
<dbReference type="PROSITE" id="PS00639">
    <property type="entry name" value="THIOL_PROTEASE_HIS"/>
    <property type="match status" value="1"/>
</dbReference>
<evidence type="ECO:0000256" key="5">
    <source>
        <dbReference type="ARBA" id="ARBA00022807"/>
    </source>
</evidence>
<dbReference type="InterPro" id="IPR039417">
    <property type="entry name" value="Peptidase_C1A_papain-like"/>
</dbReference>
<comment type="similarity">
    <text evidence="1">Belongs to the peptidase C1 family.</text>
</comment>
<dbReference type="SMART" id="SM00848">
    <property type="entry name" value="Inhibitor_I29"/>
    <property type="match status" value="1"/>
</dbReference>
<dbReference type="EMBL" id="GEVM01025987">
    <property type="protein sequence ID" value="JAU79951.1"/>
    <property type="molecule type" value="Transcribed_RNA"/>
</dbReference>
<dbReference type="SUPFAM" id="SSF54001">
    <property type="entry name" value="Cysteine proteinases"/>
    <property type="match status" value="1"/>
</dbReference>
<evidence type="ECO:0000256" key="7">
    <source>
        <dbReference type="SAM" id="SignalP"/>
    </source>
</evidence>
<keyword evidence="5" id="KW-0788">Thiol protease</keyword>
<evidence type="ECO:0000256" key="4">
    <source>
        <dbReference type="ARBA" id="ARBA00022801"/>
    </source>
</evidence>
<dbReference type="PRINTS" id="PR00705">
    <property type="entry name" value="PAPAIN"/>
</dbReference>
<sequence>MSHIFPFAMLSTIFLILTIILSSSIAGATSRGGLFEASATEKHEQWMARFHRVYSSESEKKSRFEIFKKNLEFVRSFNMNKNKTYEMNVNEFSDLTDEEFRATYTGLVIPEGMTGKLTSESSKTVPFRYGDSDAAESMDWRNEGAVTPVKNQGSSCGACWAFAAVAAVEGLTKIKTGEILSLSEQQLIDCSTESDGCNGGLVTKAFDYIIENQGITTEENYPYQASQNSCPAATQSASFAAATISGYETVPMNNEEALLKAVSQQPVSVGIEGTGAAFRHYSGGIFDGECGTDLNHAVTIVGFGMSEEGTKYWVVKNSWGETWGEGGYMRIKRDVDAPQGMCGLAMYATYPIG</sequence>
<keyword evidence="6" id="KW-1015">Disulfide bond</keyword>
<gene>
    <name evidence="10" type="ORF">MP_TR18080_c0_g1_i1_g.51840</name>
</gene>
<dbReference type="CDD" id="cd02248">
    <property type="entry name" value="Peptidase_C1A"/>
    <property type="match status" value="1"/>
</dbReference>
<evidence type="ECO:0000256" key="2">
    <source>
        <dbReference type="ARBA" id="ARBA00022670"/>
    </source>
</evidence>
<evidence type="ECO:0000259" key="9">
    <source>
        <dbReference type="SMART" id="SM00848"/>
    </source>
</evidence>
<dbReference type="InterPro" id="IPR000668">
    <property type="entry name" value="Peptidase_C1A_C"/>
</dbReference>
<evidence type="ECO:0000259" key="8">
    <source>
        <dbReference type="SMART" id="SM00645"/>
    </source>
</evidence>
<dbReference type="Pfam" id="PF08246">
    <property type="entry name" value="Inhibitor_I29"/>
    <property type="match status" value="1"/>
</dbReference>
<dbReference type="InterPro" id="IPR013201">
    <property type="entry name" value="Prot_inhib_I29"/>
</dbReference>
<feature type="domain" description="Cathepsin propeptide inhibitor" evidence="9">
    <location>
        <begin position="43"/>
        <end position="100"/>
    </location>
</feature>
<dbReference type="InterPro" id="IPR025660">
    <property type="entry name" value="Pept_his_AS"/>
</dbReference>
<dbReference type="Gene3D" id="3.90.70.10">
    <property type="entry name" value="Cysteine proteinases"/>
    <property type="match status" value="1"/>
</dbReference>